<dbReference type="Proteomes" id="UP000518266">
    <property type="component" value="Unassembled WGS sequence"/>
</dbReference>
<reference evidence="1 2" key="1">
    <citation type="submission" date="2020-03" db="EMBL/GenBank/DDBJ databases">
        <title>Dissostichus mawsoni Genome sequencing and assembly.</title>
        <authorList>
            <person name="Park H."/>
        </authorList>
    </citation>
    <scope>NUCLEOTIDE SEQUENCE [LARGE SCALE GENOMIC DNA]</scope>
    <source>
        <strain evidence="1">DM0001</strain>
        <tissue evidence="1">Muscle</tissue>
    </source>
</reference>
<dbReference type="EMBL" id="JAAKFY010000008">
    <property type="protein sequence ID" value="KAF3853422.1"/>
    <property type="molecule type" value="Genomic_DNA"/>
</dbReference>
<keyword evidence="2" id="KW-1185">Reference proteome</keyword>
<accession>A0A7J5YV10</accession>
<dbReference type="AlphaFoldDB" id="A0A7J5YV10"/>
<evidence type="ECO:0000313" key="1">
    <source>
        <dbReference type="EMBL" id="KAF3853422.1"/>
    </source>
</evidence>
<organism evidence="1 2">
    <name type="scientific">Dissostichus mawsoni</name>
    <name type="common">Antarctic cod</name>
    <dbReference type="NCBI Taxonomy" id="36200"/>
    <lineage>
        <taxon>Eukaryota</taxon>
        <taxon>Metazoa</taxon>
        <taxon>Chordata</taxon>
        <taxon>Craniata</taxon>
        <taxon>Vertebrata</taxon>
        <taxon>Euteleostomi</taxon>
        <taxon>Actinopterygii</taxon>
        <taxon>Neopterygii</taxon>
        <taxon>Teleostei</taxon>
        <taxon>Neoteleostei</taxon>
        <taxon>Acanthomorphata</taxon>
        <taxon>Eupercaria</taxon>
        <taxon>Perciformes</taxon>
        <taxon>Notothenioidei</taxon>
        <taxon>Nototheniidae</taxon>
        <taxon>Dissostichus</taxon>
    </lineage>
</organism>
<gene>
    <name evidence="1" type="ORF">F7725_014110</name>
</gene>
<name>A0A7J5YV10_DISMA</name>
<comment type="caution">
    <text evidence="1">The sequence shown here is derived from an EMBL/GenBank/DDBJ whole genome shotgun (WGS) entry which is preliminary data.</text>
</comment>
<protein>
    <submittedName>
        <fullName evidence="1">Uncharacterized protein</fullName>
    </submittedName>
</protein>
<evidence type="ECO:0000313" key="2">
    <source>
        <dbReference type="Proteomes" id="UP000518266"/>
    </source>
</evidence>
<sequence length="231" mass="25334">MCPDMGLYNVTFAEVSYSPHEAQLSIPHGNESIVTKQQCLCSLLRPGHLGHDCANHEAVNDAAHYRLEDHHEDSHRALFSDTAIAIPYGKPGENKHKSEDNQHPSPANIDTCGEDVGHVALRLIFHIGKLHIALAILFDKTVAALAPCVDLAIAKAVHAMHGREAEALFLGRHNAVAVYPSNTHAIGNTSRCRVRAERRPLADCLLAELHLSKSSWVGSNPCRERQKSKTM</sequence>
<proteinExistence type="predicted"/>